<organism evidence="3 4">
    <name type="scientific">Cognatishimia activa</name>
    <dbReference type="NCBI Taxonomy" id="1715691"/>
    <lineage>
        <taxon>Bacteria</taxon>
        <taxon>Pseudomonadati</taxon>
        <taxon>Pseudomonadota</taxon>
        <taxon>Alphaproteobacteria</taxon>
        <taxon>Rhodobacterales</taxon>
        <taxon>Paracoccaceae</taxon>
        <taxon>Cognatishimia</taxon>
    </lineage>
</organism>
<dbReference type="InterPro" id="IPR001753">
    <property type="entry name" value="Enoyl-CoA_hydra/iso"/>
</dbReference>
<dbReference type="InterPro" id="IPR014748">
    <property type="entry name" value="Enoyl-CoA_hydra_C"/>
</dbReference>
<dbReference type="Gene3D" id="3.90.226.10">
    <property type="entry name" value="2-enoyl-CoA Hydratase, Chain A, domain 1"/>
    <property type="match status" value="1"/>
</dbReference>
<dbReference type="RefSeq" id="WP_058314410.1">
    <property type="nucleotide sequence ID" value="NZ_CYTO01000024.1"/>
</dbReference>
<protein>
    <submittedName>
        <fullName evidence="3">Putative enoyl-CoA hydratase echA8</fullName>
        <ecNumber evidence="3">4.2.1.17</ecNumber>
    </submittedName>
</protein>
<dbReference type="Pfam" id="PF00378">
    <property type="entry name" value="ECH_1"/>
    <property type="match status" value="1"/>
</dbReference>
<proteinExistence type="inferred from homology"/>
<keyword evidence="4" id="KW-1185">Reference proteome</keyword>
<name>A0A0P1IPR6_9RHOB</name>
<dbReference type="SUPFAM" id="SSF52096">
    <property type="entry name" value="ClpP/crotonase"/>
    <property type="match status" value="1"/>
</dbReference>
<dbReference type="PANTHER" id="PTHR42964:SF1">
    <property type="entry name" value="POLYKETIDE BIOSYNTHESIS ENOYL-COA HYDRATASE PKSH-RELATED"/>
    <property type="match status" value="1"/>
</dbReference>
<dbReference type="EMBL" id="CYUE01000012">
    <property type="protein sequence ID" value="CUK25458.1"/>
    <property type="molecule type" value="Genomic_DNA"/>
</dbReference>
<keyword evidence="3" id="KW-0456">Lyase</keyword>
<dbReference type="STRING" id="1715691.TA5113_02675"/>
<dbReference type="InterPro" id="IPR029045">
    <property type="entry name" value="ClpP/crotonase-like_dom_sf"/>
</dbReference>
<evidence type="ECO:0000313" key="3">
    <source>
        <dbReference type="EMBL" id="CUK25458.1"/>
    </source>
</evidence>
<dbReference type="OrthoDB" id="9795613at2"/>
<dbReference type="EC" id="4.2.1.17" evidence="3"/>
<evidence type="ECO:0000313" key="4">
    <source>
        <dbReference type="Proteomes" id="UP000051184"/>
    </source>
</evidence>
<comment type="similarity">
    <text evidence="1 2">Belongs to the enoyl-CoA hydratase/isomerase family.</text>
</comment>
<dbReference type="AlphaFoldDB" id="A0A0P1IPR6"/>
<evidence type="ECO:0000256" key="2">
    <source>
        <dbReference type="RuleBase" id="RU003707"/>
    </source>
</evidence>
<reference evidence="4" key="1">
    <citation type="submission" date="2015-09" db="EMBL/GenBank/DDBJ databases">
        <authorList>
            <person name="Rodrigo-Torres Lidia"/>
            <person name="Arahal R.David."/>
        </authorList>
    </citation>
    <scope>NUCLEOTIDE SEQUENCE [LARGE SCALE GENOMIC DNA]</scope>
    <source>
        <strain evidence="4">CECT 5114</strain>
    </source>
</reference>
<sequence length="265" mass="28398">MYDTISINTDARGVATLTLARPEKHNALSAQMIAELTDAANMLGQDDTVRVVVLTGEGKSFCAGGDLAWMQEQMAADRETRFSEARKIATMLYALNTLPKPLIGRLQGNAFGGGVGMTSVCDVAIGVDTLTMGLTETRLGLIPATIGPYVLVRMGETMARRVFMSSRLFGAEEAVSLGLLAKAVSADDLDKTVEAEVIPYLTCAPEAIARAKALTRRLGTPINDDVIDHTISELVACWEGQEAKDGVAAFFEKRPAPWIKQTSSD</sequence>
<dbReference type="InterPro" id="IPR051683">
    <property type="entry name" value="Enoyl-CoA_Hydratase/Isomerase"/>
</dbReference>
<dbReference type="GO" id="GO:0004300">
    <property type="term" value="F:enoyl-CoA hydratase activity"/>
    <property type="evidence" value="ECO:0007669"/>
    <property type="project" value="UniProtKB-EC"/>
</dbReference>
<dbReference type="CDD" id="cd06558">
    <property type="entry name" value="crotonase-like"/>
    <property type="match status" value="1"/>
</dbReference>
<dbReference type="PROSITE" id="PS00166">
    <property type="entry name" value="ENOYL_COA_HYDRATASE"/>
    <property type="match status" value="1"/>
</dbReference>
<dbReference type="Proteomes" id="UP000051184">
    <property type="component" value="Unassembled WGS sequence"/>
</dbReference>
<gene>
    <name evidence="3" type="primary">echA8_5</name>
    <name evidence="3" type="ORF">TA5114_01257</name>
</gene>
<accession>A0A0P1IPR6</accession>
<evidence type="ECO:0000256" key="1">
    <source>
        <dbReference type="ARBA" id="ARBA00005254"/>
    </source>
</evidence>
<dbReference type="InterPro" id="IPR018376">
    <property type="entry name" value="Enoyl-CoA_hyd/isom_CS"/>
</dbReference>
<dbReference type="Gene3D" id="1.10.12.10">
    <property type="entry name" value="Lyase 2-enoyl-coa Hydratase, Chain A, domain 2"/>
    <property type="match status" value="1"/>
</dbReference>
<dbReference type="NCBIfam" id="NF005675">
    <property type="entry name" value="PRK07468.1"/>
    <property type="match status" value="1"/>
</dbReference>
<dbReference type="PANTHER" id="PTHR42964">
    <property type="entry name" value="ENOYL-COA HYDRATASE"/>
    <property type="match status" value="1"/>
</dbReference>